<organism evidence="2 3">
    <name type="scientific">Helcococcus kunzii ATCC 51366</name>
    <dbReference type="NCBI Taxonomy" id="883114"/>
    <lineage>
        <taxon>Bacteria</taxon>
        <taxon>Bacillati</taxon>
        <taxon>Bacillota</taxon>
        <taxon>Tissierellia</taxon>
        <taxon>Tissierellales</taxon>
        <taxon>Peptoniphilaceae</taxon>
        <taxon>Helcococcus</taxon>
    </lineage>
</organism>
<dbReference type="AlphaFoldDB" id="H3NNB8"/>
<dbReference type="OrthoDB" id="2237306at2"/>
<evidence type="ECO:0000313" key="2">
    <source>
        <dbReference type="EMBL" id="EHR33893.1"/>
    </source>
</evidence>
<dbReference type="Pfam" id="PF12958">
    <property type="entry name" value="DUF3847"/>
    <property type="match status" value="1"/>
</dbReference>
<reference evidence="2 3" key="1">
    <citation type="submission" date="2012-01" db="EMBL/GenBank/DDBJ databases">
        <title>The Genome Sequence of Helcococcus kunzii ATCC 51366.</title>
        <authorList>
            <consortium name="The Broad Institute Genome Sequencing Platform"/>
            <person name="Earl A."/>
            <person name="Ward D."/>
            <person name="Feldgarden M."/>
            <person name="Gevers D."/>
            <person name="Huys G."/>
            <person name="Young S.K."/>
            <person name="Zeng Q."/>
            <person name="Gargeya S."/>
            <person name="Fitzgerald M."/>
            <person name="Haas B."/>
            <person name="Abouelleil A."/>
            <person name="Alvarado L."/>
            <person name="Arachchi H.M."/>
            <person name="Berlin A."/>
            <person name="Chapman S.B."/>
            <person name="Gearin G."/>
            <person name="Goldberg J."/>
            <person name="Griggs A."/>
            <person name="Gujja S."/>
            <person name="Hansen M."/>
            <person name="Heiman D."/>
            <person name="Howarth C."/>
            <person name="Larimer J."/>
            <person name="Lui A."/>
            <person name="MacDonald P.J.P."/>
            <person name="McCowen C."/>
            <person name="Montmayeur A."/>
            <person name="Murphy C."/>
            <person name="Neiman D."/>
            <person name="Pearson M."/>
            <person name="Priest M."/>
            <person name="Roberts A."/>
            <person name="Saif S."/>
            <person name="Shea T."/>
            <person name="Sisk P."/>
            <person name="Stolte C."/>
            <person name="Sykes S."/>
            <person name="Wortman J."/>
            <person name="Nusbaum C."/>
            <person name="Birren B."/>
        </authorList>
    </citation>
    <scope>NUCLEOTIDE SEQUENCE [LARGE SCALE GENOMIC DNA]</scope>
    <source>
        <strain evidence="2 3">ATCC 51366</strain>
    </source>
</reference>
<comment type="caution">
    <text evidence="2">The sequence shown here is derived from an EMBL/GenBank/DDBJ whole genome shotgun (WGS) entry which is preliminary data.</text>
</comment>
<name>H3NNB8_9FIRM</name>
<keyword evidence="3" id="KW-1185">Reference proteome</keyword>
<dbReference type="STRING" id="883114.HMPREF9709_00829"/>
<keyword evidence="1" id="KW-0175">Coiled coil</keyword>
<sequence length="109" mass="13109">MIQMAIKRIKLSIEEQIEKKEESIKQLKNQKIQLKKKLNEQERKARNKRLIEKGAVFESVFEESINLTIDEFYKLMKMLNDEEIRLNIMEILEERVDDDVEKSPKDEIT</sequence>
<protein>
    <recommendedName>
        <fullName evidence="4">DUF3847 domain-containing protein</fullName>
    </recommendedName>
</protein>
<accession>H3NNB8</accession>
<dbReference type="eggNOG" id="ENOG5031RNT">
    <property type="taxonomic scope" value="Bacteria"/>
</dbReference>
<feature type="coiled-coil region" evidence="1">
    <location>
        <begin position="10"/>
        <end position="51"/>
    </location>
</feature>
<gene>
    <name evidence="2" type="ORF">HMPREF9709_00829</name>
</gene>
<dbReference type="InterPro" id="IPR024215">
    <property type="entry name" value="DUF3847"/>
</dbReference>
<dbReference type="Proteomes" id="UP000004191">
    <property type="component" value="Unassembled WGS sequence"/>
</dbReference>
<dbReference type="HOGENOM" id="CLU_153097_1_1_9"/>
<evidence type="ECO:0000256" key="1">
    <source>
        <dbReference type="SAM" id="Coils"/>
    </source>
</evidence>
<evidence type="ECO:0000313" key="3">
    <source>
        <dbReference type="Proteomes" id="UP000004191"/>
    </source>
</evidence>
<dbReference type="EMBL" id="AGEI01000021">
    <property type="protein sequence ID" value="EHR33893.1"/>
    <property type="molecule type" value="Genomic_DNA"/>
</dbReference>
<proteinExistence type="predicted"/>
<evidence type="ECO:0008006" key="4">
    <source>
        <dbReference type="Google" id="ProtNLM"/>
    </source>
</evidence>
<dbReference type="PATRIC" id="fig|883114.3.peg.819"/>